<dbReference type="InterPro" id="IPR029044">
    <property type="entry name" value="Nucleotide-diphossugar_trans"/>
</dbReference>
<dbReference type="FunFam" id="3.90.550.10:FF:000003">
    <property type="entry name" value="2-C-methyl-D-erythritol 4-phosphate cytidylyltransferase"/>
    <property type="match status" value="1"/>
</dbReference>
<dbReference type="AlphaFoldDB" id="E0E1R6"/>
<dbReference type="EC" id="2.7.7.60" evidence="4"/>
<dbReference type="InterPro" id="IPR001228">
    <property type="entry name" value="IspD"/>
</dbReference>
<dbReference type="HAMAP" id="MF_00108">
    <property type="entry name" value="IspD"/>
    <property type="match status" value="1"/>
</dbReference>
<dbReference type="RefSeq" id="WP_007788511.1">
    <property type="nucleotide sequence ID" value="NZ_ADGQ01000019.1"/>
</dbReference>
<comment type="caution">
    <text evidence="5">The sequence shown here is derived from an EMBL/GenBank/DDBJ whole genome shotgun (WGS) entry which is preliminary data.</text>
</comment>
<proteinExistence type="inferred from homology"/>
<gene>
    <name evidence="4 5" type="primary">ispD</name>
    <name evidence="5" type="ORF">HMPREF0634_0203</name>
</gene>
<comment type="similarity">
    <text evidence="4">Belongs to the IspD/TarI cytidylyltransferase family. IspD subfamily.</text>
</comment>
<comment type="catalytic activity">
    <reaction evidence="4">
        <text>2-C-methyl-D-erythritol 4-phosphate + CTP + H(+) = 4-CDP-2-C-methyl-D-erythritol + diphosphate</text>
        <dbReference type="Rhea" id="RHEA:13429"/>
        <dbReference type="ChEBI" id="CHEBI:15378"/>
        <dbReference type="ChEBI" id="CHEBI:33019"/>
        <dbReference type="ChEBI" id="CHEBI:37563"/>
        <dbReference type="ChEBI" id="CHEBI:57823"/>
        <dbReference type="ChEBI" id="CHEBI:58262"/>
        <dbReference type="EC" id="2.7.7.60"/>
    </reaction>
</comment>
<organism evidence="5 6">
    <name type="scientific">Peptostreptococcus stomatis DSM 17678</name>
    <dbReference type="NCBI Taxonomy" id="596315"/>
    <lineage>
        <taxon>Bacteria</taxon>
        <taxon>Bacillati</taxon>
        <taxon>Bacillota</taxon>
        <taxon>Clostridia</taxon>
        <taxon>Peptostreptococcales</taxon>
        <taxon>Peptostreptococcaceae</taxon>
        <taxon>Peptostreptococcus</taxon>
    </lineage>
</organism>
<dbReference type="GO" id="GO:0050518">
    <property type="term" value="F:2-C-methyl-D-erythritol 4-phosphate cytidylyltransferase activity"/>
    <property type="evidence" value="ECO:0007669"/>
    <property type="project" value="UniProtKB-UniRule"/>
</dbReference>
<keyword evidence="3 4" id="KW-0414">Isoprene biosynthesis</keyword>
<feature type="site" description="Positions MEP for the nucleophilic attack" evidence="4">
    <location>
        <position position="158"/>
    </location>
</feature>
<dbReference type="InterPro" id="IPR034683">
    <property type="entry name" value="IspD/TarI"/>
</dbReference>
<evidence type="ECO:0000256" key="4">
    <source>
        <dbReference type="HAMAP-Rule" id="MF_00108"/>
    </source>
</evidence>
<dbReference type="GO" id="GO:0019288">
    <property type="term" value="P:isopentenyl diphosphate biosynthetic process, methylerythritol 4-phosphate pathway"/>
    <property type="evidence" value="ECO:0007669"/>
    <property type="project" value="UniProtKB-UniRule"/>
</dbReference>
<comment type="pathway">
    <text evidence="4">Isoprenoid biosynthesis; isopentenyl diphosphate biosynthesis via DXP pathway; isopentenyl diphosphate from 1-deoxy-D-xylulose 5-phosphate: step 2/6.</text>
</comment>
<evidence type="ECO:0000256" key="3">
    <source>
        <dbReference type="ARBA" id="ARBA00023229"/>
    </source>
</evidence>
<dbReference type="PANTHER" id="PTHR32125:SF4">
    <property type="entry name" value="2-C-METHYL-D-ERYTHRITOL 4-PHOSPHATE CYTIDYLYLTRANSFERASE, CHLOROPLASTIC"/>
    <property type="match status" value="1"/>
</dbReference>
<dbReference type="SUPFAM" id="SSF53448">
    <property type="entry name" value="Nucleotide-diphospho-sugar transferases"/>
    <property type="match status" value="1"/>
</dbReference>
<dbReference type="PANTHER" id="PTHR32125">
    <property type="entry name" value="2-C-METHYL-D-ERYTHRITOL 4-PHOSPHATE CYTIDYLYLTRANSFERASE, CHLOROPLASTIC"/>
    <property type="match status" value="1"/>
</dbReference>
<dbReference type="Gene3D" id="3.90.550.10">
    <property type="entry name" value="Spore Coat Polysaccharide Biosynthesis Protein SpsA, Chain A"/>
    <property type="match status" value="1"/>
</dbReference>
<keyword evidence="1 4" id="KW-0808">Transferase</keyword>
<feature type="site" description="Transition state stabilizer" evidence="4">
    <location>
        <position position="27"/>
    </location>
</feature>
<dbReference type="Pfam" id="PF01128">
    <property type="entry name" value="IspD"/>
    <property type="match status" value="1"/>
</dbReference>
<keyword evidence="2 4" id="KW-0548">Nucleotidyltransferase</keyword>
<dbReference type="UniPathway" id="UPA00056">
    <property type="reaction ID" value="UER00093"/>
</dbReference>
<evidence type="ECO:0000313" key="6">
    <source>
        <dbReference type="Proteomes" id="UP000003244"/>
    </source>
</evidence>
<sequence>MKKTKINADVVILAAGSGKRMMADKNKILLNLGDRPIIAHTIARFYDHPMVRKIVLAIREEDRDQIDSIIGEYGFKNVVKVVGGAERQDSIYNCIAEISDDTHILLIHDGARPFVDEDIITRSILETVDFGATCVGVPSKDTVKIVGPDGLIIDTPDRSQVWCAQTPQTFRFDLIRDAHVRARQESFLGTDDASLVERYGHRVKMIMGSYVNNKITTPEDIKQASYIFDL</sequence>
<evidence type="ECO:0000256" key="2">
    <source>
        <dbReference type="ARBA" id="ARBA00022695"/>
    </source>
</evidence>
<dbReference type="CDD" id="cd02516">
    <property type="entry name" value="CDP-ME_synthetase"/>
    <property type="match status" value="1"/>
</dbReference>
<dbReference type="eggNOG" id="COG1211">
    <property type="taxonomic scope" value="Bacteria"/>
</dbReference>
<reference evidence="5 6" key="1">
    <citation type="submission" date="2010-08" db="EMBL/GenBank/DDBJ databases">
        <authorList>
            <person name="Harkins D.M."/>
            <person name="Madupu R."/>
            <person name="Durkin A.S."/>
            <person name="Torralba M."/>
            <person name="Methe B."/>
            <person name="Sutton G.G."/>
            <person name="Nelson K.E."/>
        </authorList>
    </citation>
    <scope>NUCLEOTIDE SEQUENCE [LARGE SCALE GENOMIC DNA]</scope>
    <source>
        <strain evidence="5 6">DSM 17678</strain>
    </source>
</reference>
<dbReference type="Proteomes" id="UP000003244">
    <property type="component" value="Unassembled WGS sequence"/>
</dbReference>
<dbReference type="EMBL" id="ADGQ01000019">
    <property type="protein sequence ID" value="EFM65169.1"/>
    <property type="molecule type" value="Genomic_DNA"/>
</dbReference>
<comment type="function">
    <text evidence="4">Catalyzes the formation of 4-diphosphocytidyl-2-C-methyl-D-erythritol from CTP and 2-C-methyl-D-erythritol 4-phosphate (MEP).</text>
</comment>
<dbReference type="STRING" id="596315.HMPREF0634_0203"/>
<evidence type="ECO:0000313" key="5">
    <source>
        <dbReference type="EMBL" id="EFM65169.1"/>
    </source>
</evidence>
<feature type="site" description="Positions MEP for the nucleophilic attack" evidence="4">
    <location>
        <position position="214"/>
    </location>
</feature>
<dbReference type="OrthoDB" id="9806837at2"/>
<feature type="site" description="Transition state stabilizer" evidence="4">
    <location>
        <position position="20"/>
    </location>
</feature>
<dbReference type="InterPro" id="IPR050088">
    <property type="entry name" value="IspD/TarI_cytidylyltransf_bact"/>
</dbReference>
<dbReference type="GeneID" id="84800139"/>
<keyword evidence="6" id="KW-1185">Reference proteome</keyword>
<protein>
    <recommendedName>
        <fullName evidence="4">2-C-methyl-D-erythritol 4-phosphate cytidylyltransferase</fullName>
        <ecNumber evidence="4">2.7.7.60</ecNumber>
    </recommendedName>
    <alternativeName>
        <fullName evidence="4">4-diphosphocytidyl-2C-methyl-D-erythritol synthase</fullName>
    </alternativeName>
    <alternativeName>
        <fullName evidence="4">MEP cytidylyltransferase</fullName>
        <shortName evidence="4">MCT</shortName>
    </alternativeName>
</protein>
<dbReference type="NCBIfam" id="TIGR00453">
    <property type="entry name" value="ispD"/>
    <property type="match status" value="1"/>
</dbReference>
<evidence type="ECO:0000256" key="1">
    <source>
        <dbReference type="ARBA" id="ARBA00022679"/>
    </source>
</evidence>
<accession>E0E1R6</accession>
<name>E0E1R6_9FIRM</name>